<dbReference type="GO" id="GO:0045490">
    <property type="term" value="P:pectin catabolic process"/>
    <property type="evidence" value="ECO:0007669"/>
    <property type="project" value="UniProtKB-UniPathway"/>
</dbReference>
<dbReference type="Gene3D" id="2.160.20.10">
    <property type="entry name" value="Single-stranded right-handed beta-helix, Pectin lyase-like"/>
    <property type="match status" value="1"/>
</dbReference>
<feature type="region of interest" description="Disordered" evidence="4">
    <location>
        <begin position="64"/>
        <end position="89"/>
    </location>
</feature>
<dbReference type="InterPro" id="IPR012334">
    <property type="entry name" value="Pectin_lyas_fold"/>
</dbReference>
<sequence>MFLCCNKIPLVVTAFGPDETIVSLHDLYKWNLIPHRRGYQITPFSVSLLPGFIPVIVTLLSSSIPETSPSKTPPRGHRRVQPSPRSRSDHSVFYCCSFKGYQDTLYAHSGNQFYRECDIYGTNDFIFGDAAAVFQNCNILIRRPMHGRGNVVKAQGRGDPNRATGFSFHDSKVMAAPDLKPVQGSFKTYLGRPWNMYSRTIFMKCTLEDLTA</sequence>
<dbReference type="InterPro" id="IPR000070">
    <property type="entry name" value="Pectinesterase_cat"/>
</dbReference>
<dbReference type="OrthoDB" id="615350at2759"/>
<keyword evidence="3" id="KW-0063">Aspartyl esterase</keyword>
<feature type="domain" description="Pectinesterase catalytic" evidence="5">
    <location>
        <begin position="85"/>
        <end position="210"/>
    </location>
</feature>
<comment type="caution">
    <text evidence="6">The sequence shown here is derived from an EMBL/GenBank/DDBJ whole genome shotgun (WGS) entry which is preliminary data.</text>
</comment>
<dbReference type="GO" id="GO:0042545">
    <property type="term" value="P:cell wall modification"/>
    <property type="evidence" value="ECO:0007669"/>
    <property type="project" value="InterPro"/>
</dbReference>
<dbReference type="SUPFAM" id="SSF51126">
    <property type="entry name" value="Pectin lyase-like"/>
    <property type="match status" value="1"/>
</dbReference>
<dbReference type="InterPro" id="IPR011050">
    <property type="entry name" value="Pectin_lyase_fold/virulence"/>
</dbReference>
<keyword evidence="7" id="KW-1185">Reference proteome</keyword>
<evidence type="ECO:0000256" key="4">
    <source>
        <dbReference type="SAM" id="MobiDB-lite"/>
    </source>
</evidence>
<reference evidence="6" key="1">
    <citation type="submission" date="2017-07" db="EMBL/GenBank/DDBJ databases">
        <title>Taro Niue Genome Assembly and Annotation.</title>
        <authorList>
            <person name="Atibalentja N."/>
            <person name="Keating K."/>
            <person name="Fields C.J."/>
        </authorList>
    </citation>
    <scope>NUCLEOTIDE SEQUENCE</scope>
    <source>
        <strain evidence="6">Niue_2</strain>
        <tissue evidence="6">Leaf</tissue>
    </source>
</reference>
<keyword evidence="2" id="KW-0378">Hydrolase</keyword>
<evidence type="ECO:0000256" key="1">
    <source>
        <dbReference type="ARBA" id="ARBA00005184"/>
    </source>
</evidence>
<dbReference type="Proteomes" id="UP000652761">
    <property type="component" value="Unassembled WGS sequence"/>
</dbReference>
<evidence type="ECO:0000313" key="7">
    <source>
        <dbReference type="Proteomes" id="UP000652761"/>
    </source>
</evidence>
<evidence type="ECO:0000256" key="3">
    <source>
        <dbReference type="ARBA" id="ARBA00023085"/>
    </source>
</evidence>
<gene>
    <name evidence="6" type="ORF">Taro_034367</name>
</gene>
<evidence type="ECO:0000313" key="6">
    <source>
        <dbReference type="EMBL" id="MQM01611.1"/>
    </source>
</evidence>
<evidence type="ECO:0000259" key="5">
    <source>
        <dbReference type="Pfam" id="PF01095"/>
    </source>
</evidence>
<accession>A0A843W7E5</accession>
<evidence type="ECO:0000256" key="2">
    <source>
        <dbReference type="ARBA" id="ARBA00022801"/>
    </source>
</evidence>
<dbReference type="PANTHER" id="PTHR31707">
    <property type="entry name" value="PECTINESTERASE"/>
    <property type="match status" value="1"/>
</dbReference>
<dbReference type="UniPathway" id="UPA00545">
    <property type="reaction ID" value="UER00823"/>
</dbReference>
<protein>
    <recommendedName>
        <fullName evidence="5">Pectinesterase catalytic domain-containing protein</fullName>
    </recommendedName>
</protein>
<dbReference type="Pfam" id="PF01095">
    <property type="entry name" value="Pectinesterase"/>
    <property type="match status" value="1"/>
</dbReference>
<proteinExistence type="predicted"/>
<dbReference type="AlphaFoldDB" id="A0A843W7E5"/>
<organism evidence="6 7">
    <name type="scientific">Colocasia esculenta</name>
    <name type="common">Wild taro</name>
    <name type="synonym">Arum esculentum</name>
    <dbReference type="NCBI Taxonomy" id="4460"/>
    <lineage>
        <taxon>Eukaryota</taxon>
        <taxon>Viridiplantae</taxon>
        <taxon>Streptophyta</taxon>
        <taxon>Embryophyta</taxon>
        <taxon>Tracheophyta</taxon>
        <taxon>Spermatophyta</taxon>
        <taxon>Magnoliopsida</taxon>
        <taxon>Liliopsida</taxon>
        <taxon>Araceae</taxon>
        <taxon>Aroideae</taxon>
        <taxon>Colocasieae</taxon>
        <taxon>Colocasia</taxon>
    </lineage>
</organism>
<comment type="pathway">
    <text evidence="1">Glycan metabolism; pectin degradation; 2-dehydro-3-deoxy-D-gluconate from pectin: step 1/5.</text>
</comment>
<dbReference type="GO" id="GO:0030599">
    <property type="term" value="F:pectinesterase activity"/>
    <property type="evidence" value="ECO:0007669"/>
    <property type="project" value="InterPro"/>
</dbReference>
<name>A0A843W7E5_COLES</name>
<dbReference type="EMBL" id="NMUH01002708">
    <property type="protein sequence ID" value="MQM01611.1"/>
    <property type="molecule type" value="Genomic_DNA"/>
</dbReference>